<dbReference type="Proteomes" id="UP000245974">
    <property type="component" value="Unassembled WGS sequence"/>
</dbReference>
<organism evidence="1 2">
    <name type="scientific">Acinetobacter stercoris</name>
    <dbReference type="NCBI Taxonomy" id="2126983"/>
    <lineage>
        <taxon>Bacteria</taxon>
        <taxon>Pseudomonadati</taxon>
        <taxon>Pseudomonadota</taxon>
        <taxon>Gammaproteobacteria</taxon>
        <taxon>Moraxellales</taxon>
        <taxon>Moraxellaceae</taxon>
        <taxon>Acinetobacter</taxon>
    </lineage>
</organism>
<gene>
    <name evidence="1" type="ORF">KPC_1173</name>
</gene>
<accession>A0A2U3MX87</accession>
<dbReference type="EMBL" id="OOGT01000037">
    <property type="protein sequence ID" value="SPL69995.1"/>
    <property type="molecule type" value="Genomic_DNA"/>
</dbReference>
<sequence length="143" mass="17088">MASKYKKFPMKTIKDWESEDWVVFGEHQTQVGLPLYKGRIYGETYGHYAVILTKELVDFIKNSDLKLAELTLSLCISKDILACFKRRLNIQRKMHIPDYAWIEQHQEELMSLKKKQLQEFFQITAGQVDYRRNLLKRMKKDIK</sequence>
<name>A0A2U3MX87_9GAMM</name>
<protein>
    <submittedName>
        <fullName evidence="1">Uncharacterized protein</fullName>
    </submittedName>
</protein>
<keyword evidence="2" id="KW-1185">Reference proteome</keyword>
<dbReference type="InParanoid" id="A0A2U3MX87"/>
<dbReference type="AlphaFoldDB" id="A0A2U3MX87"/>
<evidence type="ECO:0000313" key="2">
    <source>
        <dbReference type="Proteomes" id="UP000245974"/>
    </source>
</evidence>
<reference evidence="2" key="1">
    <citation type="submission" date="2018-03" db="EMBL/GenBank/DDBJ databases">
        <authorList>
            <person name="Blom J."/>
        </authorList>
    </citation>
    <scope>NUCLEOTIDE SEQUENCE [LARGE SCALE GENOMIC DNA]</scope>
    <source>
        <strain evidence="2">KPC-SM-21</strain>
    </source>
</reference>
<proteinExistence type="predicted"/>
<evidence type="ECO:0000313" key="1">
    <source>
        <dbReference type="EMBL" id="SPL69995.1"/>
    </source>
</evidence>